<evidence type="ECO:0000313" key="2">
    <source>
        <dbReference type="Proteomes" id="UP001165136"/>
    </source>
</evidence>
<name>A0A9W6VKE5_9PSEU</name>
<keyword evidence="2" id="KW-1185">Reference proteome</keyword>
<dbReference type="AlphaFoldDB" id="A0A9W6VKE5"/>
<dbReference type="Proteomes" id="UP001165136">
    <property type="component" value="Unassembled WGS sequence"/>
</dbReference>
<protein>
    <submittedName>
        <fullName evidence="1">Uncharacterized protein</fullName>
    </submittedName>
</protein>
<comment type="caution">
    <text evidence="1">The sequence shown here is derived from an EMBL/GenBank/DDBJ whole genome shotgun (WGS) entry which is preliminary data.</text>
</comment>
<accession>A0A9W6VKE5</accession>
<evidence type="ECO:0000313" key="1">
    <source>
        <dbReference type="EMBL" id="GLY70524.1"/>
    </source>
</evidence>
<dbReference type="EMBL" id="BSTI01000024">
    <property type="protein sequence ID" value="GLY70524.1"/>
    <property type="molecule type" value="Genomic_DNA"/>
</dbReference>
<gene>
    <name evidence="1" type="ORF">Atai01_71430</name>
</gene>
<reference evidence="1" key="1">
    <citation type="submission" date="2023-03" db="EMBL/GenBank/DDBJ databases">
        <title>Amycolatopsis taiwanensis NBRC 103393.</title>
        <authorList>
            <person name="Ichikawa N."/>
            <person name="Sato H."/>
            <person name="Tonouchi N."/>
        </authorList>
    </citation>
    <scope>NUCLEOTIDE SEQUENCE</scope>
    <source>
        <strain evidence="1">NBRC 103393</strain>
    </source>
</reference>
<proteinExistence type="predicted"/>
<sequence>MWWLVHQAGVGVAASEGTAPIRVTVIAARVAAAISFRFTMVLSRSTCSGFGMRQLRVWASGKALGGDSRLVLLVYPDRG</sequence>
<organism evidence="1 2">
    <name type="scientific">Amycolatopsis taiwanensis</name>
    <dbReference type="NCBI Taxonomy" id="342230"/>
    <lineage>
        <taxon>Bacteria</taxon>
        <taxon>Bacillati</taxon>
        <taxon>Actinomycetota</taxon>
        <taxon>Actinomycetes</taxon>
        <taxon>Pseudonocardiales</taxon>
        <taxon>Pseudonocardiaceae</taxon>
        <taxon>Amycolatopsis</taxon>
    </lineage>
</organism>